<proteinExistence type="predicted"/>
<name>A0A0B2UNV2_TOXCA</name>
<keyword evidence="2" id="KW-1185">Reference proteome</keyword>
<feature type="non-terminal residue" evidence="1">
    <location>
        <position position="105"/>
    </location>
</feature>
<evidence type="ECO:0000313" key="1">
    <source>
        <dbReference type="EMBL" id="KHN70964.1"/>
    </source>
</evidence>
<accession>A0A0B2UNV2</accession>
<gene>
    <name evidence="1" type="ORF">Tcan_01042</name>
</gene>
<dbReference type="AlphaFoldDB" id="A0A0B2UNV2"/>
<organism evidence="1 2">
    <name type="scientific">Toxocara canis</name>
    <name type="common">Canine roundworm</name>
    <dbReference type="NCBI Taxonomy" id="6265"/>
    <lineage>
        <taxon>Eukaryota</taxon>
        <taxon>Metazoa</taxon>
        <taxon>Ecdysozoa</taxon>
        <taxon>Nematoda</taxon>
        <taxon>Chromadorea</taxon>
        <taxon>Rhabditida</taxon>
        <taxon>Spirurina</taxon>
        <taxon>Ascaridomorpha</taxon>
        <taxon>Ascaridoidea</taxon>
        <taxon>Toxocaridae</taxon>
        <taxon>Toxocara</taxon>
    </lineage>
</organism>
<comment type="caution">
    <text evidence="1">The sequence shown here is derived from an EMBL/GenBank/DDBJ whole genome shotgun (WGS) entry which is preliminary data.</text>
</comment>
<evidence type="ECO:0000313" key="2">
    <source>
        <dbReference type="Proteomes" id="UP000031036"/>
    </source>
</evidence>
<dbReference type="EMBL" id="JPKZ01022846">
    <property type="protein sequence ID" value="KHN70964.1"/>
    <property type="molecule type" value="Genomic_DNA"/>
</dbReference>
<reference evidence="1 2" key="1">
    <citation type="submission" date="2014-11" db="EMBL/GenBank/DDBJ databases">
        <title>Genetic blueprint of the zoonotic pathogen Toxocara canis.</title>
        <authorList>
            <person name="Zhu X.-Q."/>
            <person name="Korhonen P.K."/>
            <person name="Cai H."/>
            <person name="Young N.D."/>
            <person name="Nejsum P."/>
            <person name="von Samson-Himmelstjerna G."/>
            <person name="Boag P.R."/>
            <person name="Tan P."/>
            <person name="Li Q."/>
            <person name="Min J."/>
            <person name="Yang Y."/>
            <person name="Wang X."/>
            <person name="Fang X."/>
            <person name="Hall R.S."/>
            <person name="Hofmann A."/>
            <person name="Sternberg P.W."/>
            <person name="Jex A.R."/>
            <person name="Gasser R.B."/>
        </authorList>
    </citation>
    <scope>NUCLEOTIDE SEQUENCE [LARGE SCALE GENOMIC DNA]</scope>
    <source>
        <strain evidence="1">PN_DK_2014</strain>
    </source>
</reference>
<dbReference type="Proteomes" id="UP000031036">
    <property type="component" value="Unassembled WGS sequence"/>
</dbReference>
<feature type="non-terminal residue" evidence="1">
    <location>
        <position position="1"/>
    </location>
</feature>
<sequence length="105" mass="12837">HSELKFYLSPHFIEATRDSYTPLRPAHKFEDKMIQNSTMLPANWHIFEDHKFSRSFSIWKCFKIQIRSFRWHYLNTVYSPNDRNTKRKTYLHMLSKPYAENHEDG</sequence>
<protein>
    <submittedName>
        <fullName evidence="1">Uncharacterized protein</fullName>
    </submittedName>
</protein>